<evidence type="ECO:0000256" key="8">
    <source>
        <dbReference type="ARBA" id="ARBA00023136"/>
    </source>
</evidence>
<dbReference type="GO" id="GO:0016887">
    <property type="term" value="F:ATP hydrolysis activity"/>
    <property type="evidence" value="ECO:0007669"/>
    <property type="project" value="InterPro"/>
</dbReference>
<dbReference type="PANTHER" id="PTHR43790">
    <property type="entry name" value="CARBOHYDRATE TRANSPORT ATP-BINDING PROTEIN MG119-RELATED"/>
    <property type="match status" value="1"/>
</dbReference>
<evidence type="ECO:0000259" key="9">
    <source>
        <dbReference type="PROSITE" id="PS50893"/>
    </source>
</evidence>
<dbReference type="PROSITE" id="PS00211">
    <property type="entry name" value="ABC_TRANSPORTER_1"/>
    <property type="match status" value="1"/>
</dbReference>
<organism evidence="10 11">
    <name type="scientific">Clostridium fungisolvens</name>
    <dbReference type="NCBI Taxonomy" id="1604897"/>
    <lineage>
        <taxon>Bacteria</taxon>
        <taxon>Bacillati</taxon>
        <taxon>Bacillota</taxon>
        <taxon>Clostridia</taxon>
        <taxon>Eubacteriales</taxon>
        <taxon>Clostridiaceae</taxon>
        <taxon>Clostridium</taxon>
    </lineage>
</organism>
<evidence type="ECO:0000256" key="7">
    <source>
        <dbReference type="ARBA" id="ARBA00022967"/>
    </source>
</evidence>
<dbReference type="InterPro" id="IPR003593">
    <property type="entry name" value="AAA+_ATPase"/>
</dbReference>
<dbReference type="FunFam" id="3.40.50.300:FF:000127">
    <property type="entry name" value="Ribose import ATP-binding protein RbsA"/>
    <property type="match status" value="1"/>
</dbReference>
<evidence type="ECO:0000256" key="5">
    <source>
        <dbReference type="ARBA" id="ARBA00022741"/>
    </source>
</evidence>
<evidence type="ECO:0000313" key="10">
    <source>
        <dbReference type="EMBL" id="GFP74806.1"/>
    </source>
</evidence>
<name>A0A6V8SDN0_9CLOT</name>
<evidence type="ECO:0000256" key="4">
    <source>
        <dbReference type="ARBA" id="ARBA00022737"/>
    </source>
</evidence>
<keyword evidence="6 10" id="KW-0067">ATP-binding</keyword>
<dbReference type="CDD" id="cd03215">
    <property type="entry name" value="ABC_Carb_Monos_II"/>
    <property type="match status" value="1"/>
</dbReference>
<dbReference type="SMART" id="SM00382">
    <property type="entry name" value="AAA"/>
    <property type="match status" value="2"/>
</dbReference>
<feature type="domain" description="ABC transporter" evidence="9">
    <location>
        <begin position="7"/>
        <end position="240"/>
    </location>
</feature>
<dbReference type="Proteomes" id="UP000580568">
    <property type="component" value="Unassembled WGS sequence"/>
</dbReference>
<dbReference type="InterPro" id="IPR017871">
    <property type="entry name" value="ABC_transporter-like_CS"/>
</dbReference>
<keyword evidence="7" id="KW-1278">Translocase</keyword>
<feature type="domain" description="ABC transporter" evidence="9">
    <location>
        <begin position="257"/>
        <end position="500"/>
    </location>
</feature>
<dbReference type="EMBL" id="BLZR01000001">
    <property type="protein sequence ID" value="GFP74806.1"/>
    <property type="molecule type" value="Genomic_DNA"/>
</dbReference>
<dbReference type="CDD" id="cd03216">
    <property type="entry name" value="ABC_Carb_Monos_I"/>
    <property type="match status" value="1"/>
</dbReference>
<keyword evidence="11" id="KW-1185">Reference proteome</keyword>
<dbReference type="AlphaFoldDB" id="A0A6V8SDN0"/>
<dbReference type="SUPFAM" id="SSF52540">
    <property type="entry name" value="P-loop containing nucleoside triphosphate hydrolases"/>
    <property type="match status" value="2"/>
</dbReference>
<dbReference type="Pfam" id="PF00005">
    <property type="entry name" value="ABC_tran"/>
    <property type="match status" value="2"/>
</dbReference>
<accession>A0A6V8SDN0</accession>
<dbReference type="PROSITE" id="PS50893">
    <property type="entry name" value="ABC_TRANSPORTER_2"/>
    <property type="match status" value="2"/>
</dbReference>
<evidence type="ECO:0000256" key="1">
    <source>
        <dbReference type="ARBA" id="ARBA00004202"/>
    </source>
</evidence>
<evidence type="ECO:0000313" key="11">
    <source>
        <dbReference type="Proteomes" id="UP000580568"/>
    </source>
</evidence>
<dbReference type="InterPro" id="IPR003439">
    <property type="entry name" value="ABC_transporter-like_ATP-bd"/>
</dbReference>
<dbReference type="PANTHER" id="PTHR43790:SF4">
    <property type="entry name" value="GUANOSINE IMPORT ATP-BINDING PROTEIN NUPO"/>
    <property type="match status" value="1"/>
</dbReference>
<comment type="caution">
    <text evidence="10">The sequence shown here is derived from an EMBL/GenBank/DDBJ whole genome shotgun (WGS) entry which is preliminary data.</text>
</comment>
<keyword evidence="2" id="KW-0813">Transport</keyword>
<dbReference type="Gene3D" id="3.40.50.300">
    <property type="entry name" value="P-loop containing nucleotide triphosphate hydrolases"/>
    <property type="match status" value="2"/>
</dbReference>
<sequence>MNKKPLIALKGISKTFGKVAANKNIHLDIYGGEIHALLGENGAGKSTLISVISGVYMPDGGTMEWNGEKVNFTSPKEAMKYGVGTIYQHFKLVEAMTARENILLGQKGKIFRNDNKVDKDIKNIIETYTLDVDLDKYVMDMSVGERQNLEILKVLYRGAKLLILDEPTTVFTPQETEKLFKIMRKMKEQGCALIFISHKMDEVMEICDKITILRKGETVKTLDKVGTNPKELTEAMVGRAVDLSIEKVECTREEKLLTVDNLVVLNEEKAEAVKSISFEIKAGEVFGIAGIAGSGQKELCEAIAGIASVKSGGIVFEGENLVGKNPREFVKRGISMSFIPEDRLGMGLVGSMDMVDNMLLKTYYSEKGFLINRKPVAEKAKALKGTLDIKTPSIHYPIKYLSGGNIQKILLGRELSSNPKLLIMAYPVRGLDINTCFIIYNLINEAKSKGTAVLFIGEDLDVLMQLCDRIMVMCDGASSGIINSEDATREKLGLMMVGADE</sequence>
<evidence type="ECO:0000256" key="3">
    <source>
        <dbReference type="ARBA" id="ARBA00022475"/>
    </source>
</evidence>
<evidence type="ECO:0000256" key="6">
    <source>
        <dbReference type="ARBA" id="ARBA00022840"/>
    </source>
</evidence>
<evidence type="ECO:0000256" key="2">
    <source>
        <dbReference type="ARBA" id="ARBA00022448"/>
    </source>
</evidence>
<comment type="subcellular location">
    <subcellularLocation>
        <location evidence="1">Cell membrane</location>
        <topology evidence="1">Peripheral membrane protein</topology>
    </subcellularLocation>
</comment>
<keyword evidence="4" id="KW-0677">Repeat</keyword>
<dbReference type="RefSeq" id="WP_183276346.1">
    <property type="nucleotide sequence ID" value="NZ_BLZR01000001.1"/>
</dbReference>
<keyword evidence="8" id="KW-0472">Membrane</keyword>
<dbReference type="InterPro" id="IPR027417">
    <property type="entry name" value="P-loop_NTPase"/>
</dbReference>
<keyword evidence="3" id="KW-1003">Cell membrane</keyword>
<keyword evidence="5" id="KW-0547">Nucleotide-binding</keyword>
<proteinExistence type="predicted"/>
<dbReference type="GO" id="GO:0005524">
    <property type="term" value="F:ATP binding"/>
    <property type="evidence" value="ECO:0007669"/>
    <property type="project" value="UniProtKB-KW"/>
</dbReference>
<reference evidence="10 11" key="1">
    <citation type="submission" date="2020-07" db="EMBL/GenBank/DDBJ databases">
        <title>A new beta-1,3-glucan-decomposing anaerobic bacterium isolated from anoxic soil subjected to biological soil disinfestation.</title>
        <authorList>
            <person name="Ueki A."/>
            <person name="Tonouchi A."/>
        </authorList>
    </citation>
    <scope>NUCLEOTIDE SEQUENCE [LARGE SCALE GENOMIC DNA]</scope>
    <source>
        <strain evidence="10 11">TW1</strain>
    </source>
</reference>
<dbReference type="GO" id="GO:0005886">
    <property type="term" value="C:plasma membrane"/>
    <property type="evidence" value="ECO:0007669"/>
    <property type="project" value="UniProtKB-SubCell"/>
</dbReference>
<gene>
    <name evidence="10" type="ORF">bsdtw1_00867</name>
</gene>
<protein>
    <submittedName>
        <fullName evidence="10">Ribose import ATP-binding protein RbsA</fullName>
    </submittedName>
</protein>
<dbReference type="InterPro" id="IPR050107">
    <property type="entry name" value="ABC_carbohydrate_import_ATPase"/>
</dbReference>